<feature type="transmembrane region" description="Helical" evidence="1">
    <location>
        <begin position="109"/>
        <end position="132"/>
    </location>
</feature>
<gene>
    <name evidence="2" type="ORF">IAD04_00795</name>
</gene>
<name>A0A9D1K968_9FIRM</name>
<sequence length="135" mass="14607">MSKGMNFLTSLLLFAAGVAIFIFLPVFQLDLGSQALKSETLLEYYENLIKDIQNVIESKPSAKYCVAIIGLPLAILSVGGGFKGIVSGILGIISLVLFKDVYLGNLVNYSLGGYALFVVFGLSILFGLMTLFKRK</sequence>
<dbReference type="EMBL" id="DVKI01000024">
    <property type="protein sequence ID" value="HIT16902.1"/>
    <property type="molecule type" value="Genomic_DNA"/>
</dbReference>
<keyword evidence="1" id="KW-0812">Transmembrane</keyword>
<evidence type="ECO:0000313" key="3">
    <source>
        <dbReference type="Proteomes" id="UP000886893"/>
    </source>
</evidence>
<reference evidence="2" key="2">
    <citation type="journal article" date="2021" name="PeerJ">
        <title>Extensive microbial diversity within the chicken gut microbiome revealed by metagenomics and culture.</title>
        <authorList>
            <person name="Gilroy R."/>
            <person name="Ravi A."/>
            <person name="Getino M."/>
            <person name="Pursley I."/>
            <person name="Horton D.L."/>
            <person name="Alikhan N.F."/>
            <person name="Baker D."/>
            <person name="Gharbi K."/>
            <person name="Hall N."/>
            <person name="Watson M."/>
            <person name="Adriaenssens E.M."/>
            <person name="Foster-Nyarko E."/>
            <person name="Jarju S."/>
            <person name="Secka A."/>
            <person name="Antonio M."/>
            <person name="Oren A."/>
            <person name="Chaudhuri R.R."/>
            <person name="La Ragione R."/>
            <person name="Hildebrand F."/>
            <person name="Pallen M.J."/>
        </authorList>
    </citation>
    <scope>NUCLEOTIDE SEQUENCE</scope>
    <source>
        <strain evidence="2">14508</strain>
    </source>
</reference>
<proteinExistence type="predicted"/>
<keyword evidence="1" id="KW-0472">Membrane</keyword>
<protein>
    <submittedName>
        <fullName evidence="2">Uncharacterized protein</fullName>
    </submittedName>
</protein>
<keyword evidence="1" id="KW-1133">Transmembrane helix</keyword>
<comment type="caution">
    <text evidence="2">The sequence shown here is derived from an EMBL/GenBank/DDBJ whole genome shotgun (WGS) entry which is preliminary data.</text>
</comment>
<accession>A0A9D1K968</accession>
<dbReference type="Proteomes" id="UP000886893">
    <property type="component" value="Unassembled WGS sequence"/>
</dbReference>
<dbReference type="AlphaFoldDB" id="A0A9D1K968"/>
<evidence type="ECO:0000256" key="1">
    <source>
        <dbReference type="SAM" id="Phobius"/>
    </source>
</evidence>
<feature type="transmembrane region" description="Helical" evidence="1">
    <location>
        <begin position="64"/>
        <end position="97"/>
    </location>
</feature>
<evidence type="ECO:0000313" key="2">
    <source>
        <dbReference type="EMBL" id="HIT16902.1"/>
    </source>
</evidence>
<reference evidence="2" key="1">
    <citation type="submission" date="2020-10" db="EMBL/GenBank/DDBJ databases">
        <authorList>
            <person name="Gilroy R."/>
        </authorList>
    </citation>
    <scope>NUCLEOTIDE SEQUENCE</scope>
    <source>
        <strain evidence="2">14508</strain>
    </source>
</reference>
<organism evidence="2 3">
    <name type="scientific">Candidatus Caccosoma faecigallinarum</name>
    <dbReference type="NCBI Taxonomy" id="2840720"/>
    <lineage>
        <taxon>Bacteria</taxon>
        <taxon>Bacillati</taxon>
        <taxon>Bacillota</taxon>
        <taxon>Bacillota incertae sedis</taxon>
        <taxon>Candidatus Caccosoma</taxon>
    </lineage>
</organism>
<feature type="transmembrane region" description="Helical" evidence="1">
    <location>
        <begin position="6"/>
        <end position="27"/>
    </location>
</feature>